<gene>
    <name evidence="1" type="ORF">DPMN_080336</name>
</gene>
<dbReference type="Proteomes" id="UP000828390">
    <property type="component" value="Unassembled WGS sequence"/>
</dbReference>
<protein>
    <submittedName>
        <fullName evidence="1">Uncharacterized protein</fullName>
    </submittedName>
</protein>
<name>A0A9D3YW61_DREPO</name>
<accession>A0A9D3YW61</accession>
<organism evidence="1 2">
    <name type="scientific">Dreissena polymorpha</name>
    <name type="common">Zebra mussel</name>
    <name type="synonym">Mytilus polymorpha</name>
    <dbReference type="NCBI Taxonomy" id="45954"/>
    <lineage>
        <taxon>Eukaryota</taxon>
        <taxon>Metazoa</taxon>
        <taxon>Spiralia</taxon>
        <taxon>Lophotrochozoa</taxon>
        <taxon>Mollusca</taxon>
        <taxon>Bivalvia</taxon>
        <taxon>Autobranchia</taxon>
        <taxon>Heteroconchia</taxon>
        <taxon>Euheterodonta</taxon>
        <taxon>Imparidentia</taxon>
        <taxon>Neoheterodontei</taxon>
        <taxon>Myida</taxon>
        <taxon>Dreissenoidea</taxon>
        <taxon>Dreissenidae</taxon>
        <taxon>Dreissena</taxon>
    </lineage>
</organism>
<evidence type="ECO:0000313" key="1">
    <source>
        <dbReference type="EMBL" id="KAH3705268.1"/>
    </source>
</evidence>
<dbReference type="EMBL" id="JAIWYP010000015">
    <property type="protein sequence ID" value="KAH3705268.1"/>
    <property type="molecule type" value="Genomic_DNA"/>
</dbReference>
<proteinExistence type="predicted"/>
<comment type="caution">
    <text evidence="1">The sequence shown here is derived from an EMBL/GenBank/DDBJ whole genome shotgun (WGS) entry which is preliminary data.</text>
</comment>
<evidence type="ECO:0000313" key="2">
    <source>
        <dbReference type="Proteomes" id="UP000828390"/>
    </source>
</evidence>
<reference evidence="1" key="2">
    <citation type="submission" date="2020-11" db="EMBL/GenBank/DDBJ databases">
        <authorList>
            <person name="McCartney M.A."/>
            <person name="Auch B."/>
            <person name="Kono T."/>
            <person name="Mallez S."/>
            <person name="Becker A."/>
            <person name="Gohl D.M."/>
            <person name="Silverstein K.A.T."/>
            <person name="Koren S."/>
            <person name="Bechman K.B."/>
            <person name="Herman A."/>
            <person name="Abrahante J.E."/>
            <person name="Garbe J."/>
        </authorList>
    </citation>
    <scope>NUCLEOTIDE SEQUENCE</scope>
    <source>
        <strain evidence="1">Duluth1</strain>
        <tissue evidence="1">Whole animal</tissue>
    </source>
</reference>
<sequence>MCTLFSKQVIVSIAGRVSTQHLQEVYFLVSSRALRPTRLRDWLLLPNGGGPSPLHRGGKL</sequence>
<keyword evidence="2" id="KW-1185">Reference proteome</keyword>
<reference evidence="1" key="1">
    <citation type="journal article" date="2019" name="bioRxiv">
        <title>The Genome of the Zebra Mussel, Dreissena polymorpha: A Resource for Invasive Species Research.</title>
        <authorList>
            <person name="McCartney M.A."/>
            <person name="Auch B."/>
            <person name="Kono T."/>
            <person name="Mallez S."/>
            <person name="Zhang Y."/>
            <person name="Obille A."/>
            <person name="Becker A."/>
            <person name="Abrahante J.E."/>
            <person name="Garbe J."/>
            <person name="Badalamenti J.P."/>
            <person name="Herman A."/>
            <person name="Mangelson H."/>
            <person name="Liachko I."/>
            <person name="Sullivan S."/>
            <person name="Sone E.D."/>
            <person name="Koren S."/>
            <person name="Silverstein K.A.T."/>
            <person name="Beckman K.B."/>
            <person name="Gohl D.M."/>
        </authorList>
    </citation>
    <scope>NUCLEOTIDE SEQUENCE</scope>
    <source>
        <strain evidence="1">Duluth1</strain>
        <tissue evidence="1">Whole animal</tissue>
    </source>
</reference>
<dbReference type="AlphaFoldDB" id="A0A9D3YW61"/>